<evidence type="ECO:0000313" key="1">
    <source>
        <dbReference type="EMBL" id="MBS9535492.1"/>
    </source>
</evidence>
<dbReference type="InterPro" id="IPR036705">
    <property type="entry name" value="Ribosyl_crysJ1_sf"/>
</dbReference>
<comment type="caution">
    <text evidence="1">The sequence shown here is derived from an EMBL/GenBank/DDBJ whole genome shotgun (WGS) entry which is preliminary data.</text>
</comment>
<dbReference type="SUPFAM" id="SSF101478">
    <property type="entry name" value="ADP-ribosylglycohydrolase"/>
    <property type="match status" value="1"/>
</dbReference>
<dbReference type="InterPro" id="IPR029021">
    <property type="entry name" value="Prot-tyrosine_phosphatase-like"/>
</dbReference>
<protein>
    <submittedName>
        <fullName evidence="1">ADP-ribosylglycohydrolase family protein</fullName>
    </submittedName>
</protein>
<dbReference type="Gene3D" id="1.10.4080.10">
    <property type="entry name" value="ADP-ribosylation/Crystallin J1"/>
    <property type="match status" value="1"/>
</dbReference>
<sequence>MRTDVITKLTTAQRDRACGALLGLAAADTQETGRWSDHTATAVAVAEIAATGAKLHDSAQHERIAQRWHWWAQTVKGEALQHVSLAASVPVALAYLHDEARLAAAARAIAGLIDDDPATGDAWALWADAVRHAVLTGEFNIRVGTAQLDQHQGALWAARFAEAEHTPPSAFDHSSAIGAVQGAWSAIARVSAPADRYPLFPADHLRLVLEAGAGAAAGGLLGAVHGASAVPFDQRLALHGWPGLRSRDVIGLAERIVGDGDRVSYFRTEDQPYPNRHPHDDGVFIGGVGPLARPSQYVPDDVDAIVSLCPIVGSWIPAGTIHLDVRLAEDENPNLDFVLLDTVRAVEHLRGIGRTVFLHGLHGHSRTPAVAALYGARRAGIGIGRALRDVGLVLPGADPSAEFQAALHRIAGAV</sequence>
<evidence type="ECO:0000313" key="2">
    <source>
        <dbReference type="Proteomes" id="UP001519535"/>
    </source>
</evidence>
<keyword evidence="2" id="KW-1185">Reference proteome</keyword>
<dbReference type="EMBL" id="JAHCLR010000045">
    <property type="protein sequence ID" value="MBS9535492.1"/>
    <property type="molecule type" value="Genomic_DNA"/>
</dbReference>
<name>A0ABS5RMG0_9MYCO</name>
<dbReference type="SUPFAM" id="SSF52799">
    <property type="entry name" value="(Phosphotyrosine protein) phosphatases II"/>
    <property type="match status" value="1"/>
</dbReference>
<proteinExistence type="predicted"/>
<organism evidence="1 2">
    <name type="scientific">Mycolicibacter acidiphilus</name>
    <dbReference type="NCBI Taxonomy" id="2835306"/>
    <lineage>
        <taxon>Bacteria</taxon>
        <taxon>Bacillati</taxon>
        <taxon>Actinomycetota</taxon>
        <taxon>Actinomycetes</taxon>
        <taxon>Mycobacteriales</taxon>
        <taxon>Mycobacteriaceae</taxon>
        <taxon>Mycolicibacter</taxon>
    </lineage>
</organism>
<accession>A0ABS5RMG0</accession>
<dbReference type="Proteomes" id="UP001519535">
    <property type="component" value="Unassembled WGS sequence"/>
</dbReference>
<dbReference type="Gene3D" id="3.90.190.10">
    <property type="entry name" value="Protein tyrosine phosphatase superfamily"/>
    <property type="match status" value="1"/>
</dbReference>
<gene>
    <name evidence="1" type="ORF">KIH27_18050</name>
</gene>
<reference evidence="1 2" key="1">
    <citation type="submission" date="2021-05" db="EMBL/GenBank/DDBJ databases">
        <title>Mycobacterium acidophilum sp. nov., an extremely acid-tolerant member of the genus Mycobacterium.</title>
        <authorList>
            <person name="Xia J."/>
        </authorList>
    </citation>
    <scope>NUCLEOTIDE SEQUENCE [LARGE SCALE GENOMIC DNA]</scope>
    <source>
        <strain evidence="1 2">M1</strain>
    </source>
</reference>
<dbReference type="RefSeq" id="WP_214094349.1">
    <property type="nucleotide sequence ID" value="NZ_JAHCLR010000045.1"/>
</dbReference>